<organism evidence="1 2">
    <name type="scientific">Marivirga atlantica</name>
    <dbReference type="NCBI Taxonomy" id="1548457"/>
    <lineage>
        <taxon>Bacteria</taxon>
        <taxon>Pseudomonadati</taxon>
        <taxon>Bacteroidota</taxon>
        <taxon>Cytophagia</taxon>
        <taxon>Cytophagales</taxon>
        <taxon>Marivirgaceae</taxon>
        <taxon>Marivirga</taxon>
    </lineage>
</organism>
<protein>
    <submittedName>
        <fullName evidence="1">Uncharacterized protein</fullName>
    </submittedName>
</protein>
<accession>A0A937DHZ7</accession>
<dbReference type="Proteomes" id="UP000642920">
    <property type="component" value="Unassembled WGS sequence"/>
</dbReference>
<evidence type="ECO:0000313" key="2">
    <source>
        <dbReference type="Proteomes" id="UP000642920"/>
    </source>
</evidence>
<reference evidence="1" key="1">
    <citation type="submission" date="2021-01" db="EMBL/GenBank/DDBJ databases">
        <title>Marivirga sp. nov., isolated from intertidal surface sediments.</title>
        <authorList>
            <person name="Zhang M."/>
        </authorList>
    </citation>
    <scope>NUCLEOTIDE SEQUENCE</scope>
    <source>
        <strain evidence="1">SM1354</strain>
    </source>
</reference>
<evidence type="ECO:0000313" key="1">
    <source>
        <dbReference type="EMBL" id="MBL0763626.1"/>
    </source>
</evidence>
<dbReference type="EMBL" id="JAERQG010000001">
    <property type="protein sequence ID" value="MBL0763626.1"/>
    <property type="molecule type" value="Genomic_DNA"/>
</dbReference>
<name>A0A937DHZ7_9BACT</name>
<dbReference type="AlphaFoldDB" id="A0A937DHZ7"/>
<comment type="caution">
    <text evidence="1">The sequence shown here is derived from an EMBL/GenBank/DDBJ whole genome shotgun (WGS) entry which is preliminary data.</text>
</comment>
<proteinExistence type="predicted"/>
<keyword evidence="2" id="KW-1185">Reference proteome</keyword>
<gene>
    <name evidence="1" type="ORF">JKP34_00085</name>
</gene>
<dbReference type="InterPro" id="IPR016024">
    <property type="entry name" value="ARM-type_fold"/>
</dbReference>
<dbReference type="RefSeq" id="WP_201916438.1">
    <property type="nucleotide sequence ID" value="NZ_JAERQG010000001.1"/>
</dbReference>
<sequence>MVVEELRDKILTPENFTEKDGVRLARSLYKQPASVDLVIDEFLSEDLRLRQRISWVLMAFPSLDQFCLAPHIERLISILFNTNEDSLKRNILRLLQIQPIPKAYHGKLIDFCFKILEDKKEAVAIQVFAMTVVSNLAKPYPELLNELALLLEANYEYGTAGYKSRARKIISEIK</sequence>
<dbReference type="SUPFAM" id="SSF48371">
    <property type="entry name" value="ARM repeat"/>
    <property type="match status" value="1"/>
</dbReference>